<sequence length="364" mass="41895">MAKSLVQSVLKGYTYERIRDLCFSSESDLSNALDCDWGVWRDKAVADFGVSPQFFDLVKTLYGFQRYLQIATYVELSPLSGVRIYKDTGVIEGVYEAYAGYQEAKARKDPEMLLWFANRIKPEQQENFTEGDAVRTARKTINKWRKKRAEQGVKELGGYEYLTWVVKHGKLDSLDQVIHDYFTLPEGFSIARDIPFVPFWEIHDKQSALFNLPLQDYPEEEMVYLADAVLACGDTRIVDFFRSILRDRLHDKIEKSYGNAKKSLTLHHKPEQTYGIEVRFFDPTKTFNDYAYMAEIVINLVLANDDDSDSHDLGNPYWLLESQGDITYLTAMISLFPKEVIADALGECDPVLYPLSSFILESYS</sequence>
<accession>A0A1M7XU74</accession>
<gene>
    <name evidence="1" type="ORF">BQ3484_173</name>
</gene>
<evidence type="ECO:0000313" key="2">
    <source>
        <dbReference type="Proteomes" id="UP000201465"/>
    </source>
</evidence>
<keyword evidence="2" id="KW-1185">Reference proteome</keyword>
<proteinExistence type="predicted"/>
<dbReference type="KEGG" id="vg:30523122"/>
<dbReference type="GeneID" id="30523122"/>
<organism evidence="1 2">
    <name type="scientific">Cedratvirus A11</name>
    <dbReference type="NCBI Taxonomy" id="1903266"/>
    <lineage>
        <taxon>Viruses</taxon>
        <taxon>Pithoviruses</taxon>
        <taxon>Orthocedratvirinae</taxon>
        <taxon>Alphacedratvirus</taxon>
        <taxon>Alphacedratvirus aljazairmassiliense</taxon>
    </lineage>
</organism>
<protein>
    <submittedName>
        <fullName evidence="1">Uncharacterized protein</fullName>
    </submittedName>
</protein>
<dbReference type="RefSeq" id="YP_009329113.1">
    <property type="nucleotide sequence ID" value="NC_032108.1"/>
</dbReference>
<dbReference type="Proteomes" id="UP000201465">
    <property type="component" value="Segment"/>
</dbReference>
<dbReference type="EMBL" id="LT671577">
    <property type="protein sequence ID" value="SHO33241.1"/>
    <property type="molecule type" value="Genomic_DNA"/>
</dbReference>
<dbReference type="OrthoDB" id="40442at10239"/>
<reference evidence="1 2" key="1">
    <citation type="submission" date="2016-11" db="EMBL/GenBank/DDBJ databases">
        <authorList>
            <consortium name="Urmite Genomes"/>
        </authorList>
    </citation>
    <scope>NUCLEOTIDE SEQUENCE [LARGE SCALE GENOMIC DNA]</scope>
    <source>
        <strain evidence="1 2">A11</strain>
    </source>
</reference>
<evidence type="ECO:0000313" key="1">
    <source>
        <dbReference type="EMBL" id="SHO33241.1"/>
    </source>
</evidence>
<name>A0A1M7XU74_9VIRU</name>